<dbReference type="EMBL" id="GG662216">
    <property type="protein sequence ID" value="EAS07551.1"/>
    <property type="molecule type" value="Genomic_DNA"/>
</dbReference>
<dbReference type="NCBIfam" id="NF003764">
    <property type="entry name" value="PRK05355.1"/>
    <property type="match status" value="1"/>
</dbReference>
<dbReference type="eggNOG" id="KOG2790">
    <property type="taxonomic scope" value="Eukaryota"/>
</dbReference>
<dbReference type="HAMAP" id="MF_00160">
    <property type="entry name" value="SerC_aminotrans_5"/>
    <property type="match status" value="1"/>
</dbReference>
<name>I7MB37_TETTS</name>
<dbReference type="KEGG" id="tet:TTHERM_00678170"/>
<dbReference type="Proteomes" id="UP000009168">
    <property type="component" value="Unassembled WGS sequence"/>
</dbReference>
<dbReference type="GO" id="GO:0005737">
    <property type="term" value="C:cytoplasm"/>
    <property type="evidence" value="ECO:0007669"/>
    <property type="project" value="TreeGrafter"/>
</dbReference>
<keyword evidence="7" id="KW-0808">Transferase</keyword>
<evidence type="ECO:0000256" key="3">
    <source>
        <dbReference type="ARBA" id="ARBA00006904"/>
    </source>
</evidence>
<keyword evidence="6" id="KW-0028">Amino-acid biosynthesis</keyword>
<dbReference type="Gene3D" id="3.40.640.10">
    <property type="entry name" value="Type I PLP-dependent aspartate aminotransferase-like (Major domain)"/>
    <property type="match status" value="1"/>
</dbReference>
<dbReference type="PIRSF" id="PIRSF000525">
    <property type="entry name" value="SerC"/>
    <property type="match status" value="1"/>
</dbReference>
<dbReference type="RefSeq" id="XP_001027793.1">
    <property type="nucleotide sequence ID" value="XM_001027793.3"/>
</dbReference>
<evidence type="ECO:0000259" key="11">
    <source>
        <dbReference type="Pfam" id="PF00266"/>
    </source>
</evidence>
<organism evidence="12 13">
    <name type="scientific">Tetrahymena thermophila (strain SB210)</name>
    <dbReference type="NCBI Taxonomy" id="312017"/>
    <lineage>
        <taxon>Eukaryota</taxon>
        <taxon>Sar</taxon>
        <taxon>Alveolata</taxon>
        <taxon>Ciliophora</taxon>
        <taxon>Intramacronucleata</taxon>
        <taxon>Oligohymenophorea</taxon>
        <taxon>Hymenostomatida</taxon>
        <taxon>Tetrahymenina</taxon>
        <taxon>Tetrahymenidae</taxon>
        <taxon>Tetrahymena</taxon>
    </lineage>
</organism>
<dbReference type="InterPro" id="IPR015421">
    <property type="entry name" value="PyrdxlP-dep_Trfase_major"/>
</dbReference>
<dbReference type="GO" id="GO:0006564">
    <property type="term" value="P:L-serine biosynthetic process"/>
    <property type="evidence" value="ECO:0007669"/>
    <property type="project" value="UniProtKB-KW"/>
</dbReference>
<dbReference type="PANTHER" id="PTHR43247">
    <property type="entry name" value="PHOSPHOSERINE AMINOTRANSFERASE"/>
    <property type="match status" value="1"/>
</dbReference>
<dbReference type="HOGENOM" id="CLU_034866_0_2_1"/>
<dbReference type="InterPro" id="IPR022278">
    <property type="entry name" value="Pser_aminoTfrase"/>
</dbReference>
<dbReference type="InterPro" id="IPR015422">
    <property type="entry name" value="PyrdxlP-dep_Trfase_small"/>
</dbReference>
<reference evidence="13" key="1">
    <citation type="journal article" date="2006" name="PLoS Biol.">
        <title>Macronuclear genome sequence of the ciliate Tetrahymena thermophila, a model eukaryote.</title>
        <authorList>
            <person name="Eisen J.A."/>
            <person name="Coyne R.S."/>
            <person name="Wu M."/>
            <person name="Wu D."/>
            <person name="Thiagarajan M."/>
            <person name="Wortman J.R."/>
            <person name="Badger J.H."/>
            <person name="Ren Q."/>
            <person name="Amedeo P."/>
            <person name="Jones K.M."/>
            <person name="Tallon L.J."/>
            <person name="Delcher A.L."/>
            <person name="Salzberg S.L."/>
            <person name="Silva J.C."/>
            <person name="Haas B.J."/>
            <person name="Majoros W.H."/>
            <person name="Farzad M."/>
            <person name="Carlton J.M."/>
            <person name="Smith R.K. Jr."/>
            <person name="Garg J."/>
            <person name="Pearlman R.E."/>
            <person name="Karrer K.M."/>
            <person name="Sun L."/>
            <person name="Manning G."/>
            <person name="Elde N.C."/>
            <person name="Turkewitz A.P."/>
            <person name="Asai D.J."/>
            <person name="Wilkes D.E."/>
            <person name="Wang Y."/>
            <person name="Cai H."/>
            <person name="Collins K."/>
            <person name="Stewart B.A."/>
            <person name="Lee S.R."/>
            <person name="Wilamowska K."/>
            <person name="Weinberg Z."/>
            <person name="Ruzzo W.L."/>
            <person name="Wloga D."/>
            <person name="Gaertig J."/>
            <person name="Frankel J."/>
            <person name="Tsao C.-C."/>
            <person name="Gorovsky M.A."/>
            <person name="Keeling P.J."/>
            <person name="Waller R.F."/>
            <person name="Patron N.J."/>
            <person name="Cherry J.M."/>
            <person name="Stover N.A."/>
            <person name="Krieger C.J."/>
            <person name="del Toro C."/>
            <person name="Ryder H.F."/>
            <person name="Williamson S.C."/>
            <person name="Barbeau R.A."/>
            <person name="Hamilton E.P."/>
            <person name="Orias E."/>
        </authorList>
    </citation>
    <scope>NUCLEOTIDE SEQUENCE [LARGE SCALE GENOMIC DNA]</scope>
    <source>
        <strain evidence="13">SB210</strain>
    </source>
</reference>
<evidence type="ECO:0000256" key="9">
    <source>
        <dbReference type="ARBA" id="ARBA00023299"/>
    </source>
</evidence>
<dbReference type="EC" id="2.6.1.52" evidence="4"/>
<evidence type="ECO:0000256" key="8">
    <source>
        <dbReference type="ARBA" id="ARBA00022898"/>
    </source>
</evidence>
<protein>
    <recommendedName>
        <fullName evidence="4">phosphoserine transaminase</fullName>
        <ecNumber evidence="4">2.6.1.52</ecNumber>
    </recommendedName>
</protein>
<evidence type="ECO:0000313" key="12">
    <source>
        <dbReference type="EMBL" id="EAS07551.1"/>
    </source>
</evidence>
<dbReference type="InParanoid" id="I7MB37"/>
<feature type="domain" description="Aminotransferase class V" evidence="11">
    <location>
        <begin position="23"/>
        <end position="361"/>
    </location>
</feature>
<evidence type="ECO:0000256" key="5">
    <source>
        <dbReference type="ARBA" id="ARBA00022576"/>
    </source>
</evidence>
<dbReference type="AlphaFoldDB" id="I7MB37"/>
<evidence type="ECO:0000256" key="4">
    <source>
        <dbReference type="ARBA" id="ARBA00013030"/>
    </source>
</evidence>
<evidence type="ECO:0000256" key="6">
    <source>
        <dbReference type="ARBA" id="ARBA00022605"/>
    </source>
</evidence>
<dbReference type="InterPro" id="IPR015424">
    <property type="entry name" value="PyrdxlP-dep_Trfase"/>
</dbReference>
<gene>
    <name evidence="12" type="ORF">TTHERM_00678170</name>
</gene>
<keyword evidence="13" id="KW-1185">Reference proteome</keyword>
<dbReference type="STRING" id="312017.I7MB37"/>
<evidence type="ECO:0000313" key="13">
    <source>
        <dbReference type="Proteomes" id="UP000009168"/>
    </source>
</evidence>
<evidence type="ECO:0000256" key="10">
    <source>
        <dbReference type="ARBA" id="ARBA00049007"/>
    </source>
</evidence>
<dbReference type="OrthoDB" id="1703350at2759"/>
<dbReference type="InterPro" id="IPR000192">
    <property type="entry name" value="Aminotrans_V_dom"/>
</dbReference>
<comment type="pathway">
    <text evidence="2">Amino-acid biosynthesis; L-serine biosynthesis; L-serine from 3-phospho-D-glycerate: step 2/3.</text>
</comment>
<evidence type="ECO:0000256" key="7">
    <source>
        <dbReference type="ARBA" id="ARBA00022679"/>
    </source>
</evidence>
<keyword evidence="8" id="KW-0663">Pyridoxal phosphate</keyword>
<dbReference type="OMA" id="GFEQTPH"/>
<comment type="similarity">
    <text evidence="3">Belongs to the class-V pyridoxal-phosphate-dependent aminotransferase family. SerC subfamily.</text>
</comment>
<sequence>MDKLPQQPVQGRKYNFNGEQIGLPQEMLQQIEAEWYNCFGVGLTMIEMFNKNPKFLNYIAQGEQAMKRLLGIPAEFKIYTMHCGQALQIAAVPLNLLDKKDTATYINSGYWSQRAIDEAKKYVPHLNITQNIQLTPGTKKITLADQEPLSANTAYIHYVSDEPADGIALNIQPRRQTDIAPNALMVADLSADFLTREIDWSQIDVAYVSSEYQIGIAGSIFLIIRESAMRTPHPQCPYMIDYAALKATDGLPNTPPTFPQYMNAQFFLYAEKMGGVKEIQKKINGYAHRIYTEIDAHPLIYQNKISEEFRSNTHIVFNVLGVQQDQHFLEEANKRGIVGLQNKRGQGIRVSLGLATTDEAITCLVQFLQDYATKVAQASV</sequence>
<evidence type="ECO:0000256" key="2">
    <source>
        <dbReference type="ARBA" id="ARBA00005099"/>
    </source>
</evidence>
<dbReference type="GO" id="GO:0030170">
    <property type="term" value="F:pyridoxal phosphate binding"/>
    <property type="evidence" value="ECO:0007669"/>
    <property type="project" value="TreeGrafter"/>
</dbReference>
<accession>I7MB37</accession>
<dbReference type="SUPFAM" id="SSF53383">
    <property type="entry name" value="PLP-dependent transferases"/>
    <property type="match status" value="1"/>
</dbReference>
<dbReference type="Pfam" id="PF00266">
    <property type="entry name" value="Aminotran_5"/>
    <property type="match status" value="1"/>
</dbReference>
<dbReference type="PANTHER" id="PTHR43247:SF1">
    <property type="entry name" value="PHOSPHOSERINE AMINOTRANSFERASE"/>
    <property type="match status" value="1"/>
</dbReference>
<dbReference type="Gene3D" id="3.90.1150.10">
    <property type="entry name" value="Aspartate Aminotransferase, domain 1"/>
    <property type="match status" value="1"/>
</dbReference>
<comment type="cofactor">
    <cofactor evidence="1">
        <name>pyridoxal 5'-phosphate</name>
        <dbReference type="ChEBI" id="CHEBI:597326"/>
    </cofactor>
</comment>
<dbReference type="UniPathway" id="UPA00135">
    <property type="reaction ID" value="UER00197"/>
</dbReference>
<dbReference type="GO" id="GO:0004648">
    <property type="term" value="F:O-phospho-L-serine:2-oxoglutarate aminotransferase activity"/>
    <property type="evidence" value="ECO:0007669"/>
    <property type="project" value="UniProtKB-EC"/>
</dbReference>
<keyword evidence="9" id="KW-0718">Serine biosynthesis</keyword>
<keyword evidence="5 12" id="KW-0032">Aminotransferase</keyword>
<evidence type="ECO:0000256" key="1">
    <source>
        <dbReference type="ARBA" id="ARBA00001933"/>
    </source>
</evidence>
<dbReference type="GeneID" id="7838661"/>
<comment type="catalytic activity">
    <reaction evidence="10">
        <text>O-phospho-L-serine + 2-oxoglutarate = 3-phosphooxypyruvate + L-glutamate</text>
        <dbReference type="Rhea" id="RHEA:14329"/>
        <dbReference type="ChEBI" id="CHEBI:16810"/>
        <dbReference type="ChEBI" id="CHEBI:18110"/>
        <dbReference type="ChEBI" id="CHEBI:29985"/>
        <dbReference type="ChEBI" id="CHEBI:57524"/>
        <dbReference type="EC" id="2.6.1.52"/>
    </reaction>
</comment>
<proteinExistence type="inferred from homology"/>